<dbReference type="InterPro" id="IPR007890">
    <property type="entry name" value="CHASE2"/>
</dbReference>
<dbReference type="FunFam" id="3.30.70.1230:FF:000016">
    <property type="entry name" value="Adenylate/guanylate cyclase domain-containing protein"/>
    <property type="match status" value="1"/>
</dbReference>
<keyword evidence="3" id="KW-1003">Cell membrane</keyword>
<feature type="domain" description="Guanylate cyclase" evidence="8">
    <location>
        <begin position="486"/>
        <end position="618"/>
    </location>
</feature>
<feature type="transmembrane region" description="Helical" evidence="7">
    <location>
        <begin position="422"/>
        <end position="445"/>
    </location>
</feature>
<dbReference type="InterPro" id="IPR050697">
    <property type="entry name" value="Adenylyl/Guanylyl_Cyclase_3/4"/>
</dbReference>
<dbReference type="Proteomes" id="UP000033684">
    <property type="component" value="Unassembled WGS sequence"/>
</dbReference>
<evidence type="ECO:0000313" key="10">
    <source>
        <dbReference type="Proteomes" id="UP000033684"/>
    </source>
</evidence>
<evidence type="ECO:0000256" key="6">
    <source>
        <dbReference type="ARBA" id="ARBA00023136"/>
    </source>
</evidence>
<dbReference type="PATRIC" id="fig|1632867.3.peg.2192"/>
<dbReference type="SMART" id="SM00044">
    <property type="entry name" value="CYCc"/>
    <property type="match status" value="1"/>
</dbReference>
<feature type="transmembrane region" description="Helical" evidence="7">
    <location>
        <begin position="393"/>
        <end position="416"/>
    </location>
</feature>
<comment type="caution">
    <text evidence="9">The sequence shown here is derived from an EMBL/GenBank/DDBJ whole genome shotgun (WGS) entry which is preliminary data.</text>
</comment>
<dbReference type="GO" id="GO:0004016">
    <property type="term" value="F:adenylate cyclase activity"/>
    <property type="evidence" value="ECO:0007669"/>
    <property type="project" value="UniProtKB-ARBA"/>
</dbReference>
<comment type="subcellular location">
    <subcellularLocation>
        <location evidence="1">Cell envelope</location>
    </subcellularLocation>
</comment>
<dbReference type="Gene3D" id="3.30.70.1230">
    <property type="entry name" value="Nucleotide cyclase"/>
    <property type="match status" value="1"/>
</dbReference>
<dbReference type="Pfam" id="PF00211">
    <property type="entry name" value="Guanylate_cyc"/>
    <property type="match status" value="1"/>
</dbReference>
<dbReference type="InterPro" id="IPR029787">
    <property type="entry name" value="Nucleotide_cyclase"/>
</dbReference>
<dbReference type="EMBL" id="LAJX01000195">
    <property type="protein sequence ID" value="KJV05629.1"/>
    <property type="molecule type" value="Genomic_DNA"/>
</dbReference>
<dbReference type="SMART" id="SM01080">
    <property type="entry name" value="CHASE2"/>
    <property type="match status" value="1"/>
</dbReference>
<proteinExistence type="inferred from homology"/>
<keyword evidence="5 7" id="KW-1133">Transmembrane helix</keyword>
<organism evidence="9 10">
    <name type="scientific">Methylocucumis oryzae</name>
    <dbReference type="NCBI Taxonomy" id="1632867"/>
    <lineage>
        <taxon>Bacteria</taxon>
        <taxon>Pseudomonadati</taxon>
        <taxon>Pseudomonadota</taxon>
        <taxon>Gammaproteobacteria</taxon>
        <taxon>Methylococcales</taxon>
        <taxon>Methylococcaceae</taxon>
        <taxon>Methylocucumis</taxon>
    </lineage>
</organism>
<gene>
    <name evidence="9" type="ORF">VZ94_16765</name>
</gene>
<dbReference type="CDD" id="cd07302">
    <property type="entry name" value="CHD"/>
    <property type="match status" value="1"/>
</dbReference>
<reference evidence="9 10" key="2">
    <citation type="journal article" date="2016" name="Microb. Ecol.">
        <title>Genome Characteristics of a Novel Type I Methanotroph (Sn10-6) Isolated from a Flooded Indian Rice Field.</title>
        <authorList>
            <person name="Rahalkar M.C."/>
            <person name="Pandit P.S."/>
            <person name="Dhakephalkar P.K."/>
            <person name="Pore S."/>
            <person name="Arora P."/>
            <person name="Kapse N."/>
        </authorList>
    </citation>
    <scope>NUCLEOTIDE SEQUENCE [LARGE SCALE GENOMIC DNA]</scope>
    <source>
        <strain evidence="9 10">Sn10-6</strain>
    </source>
</reference>
<sequence>MLNSNKWLKIYRLIACLLITGLYAAHSSGHFIIPTLSRMENIFYDMRLRATMPNTVDSRIVIVAVDEQSLAVEGRWPWSRNKIAYLMDMLFDYYNVKLVGFDMVFAEEDKSSGLELVEKLADKELKDDANFQMAVEKLKAKLSFDQVFANSLSNRKTVLGFFNSHIEEKYNEIGLLPRPLADATTIPFAQALIEPKSYTGNLPLLQQAAYAGGFFNNPKVDIDGVYRRLPLIVQYHNKIYESLSFAMFRALFDLPKPEFSTNQYGKSDNRLEGIRVEGFTIPVDAEGAMLVPFRGNINSFPYISAADVLNGKAELDQLKDKIVLFGVTAPGLFDSRATPVGNLYNGVEVHANILSGLLDERIKAKPNNAVSSEILTALILGLLAILVFPRVAILTSAIVFLLMLAILVFINGYYWHDKNSDLALAAPLSEFSLLYGVHLFFGFFLENRRKKQLGNIFGQYIPPELVAQMSQSDEEFSIQGESREMTVFFSDVRGFTTISETLAPHDLCELINAIFTPVTKIIHESQGTIDKYIGDAIMAFWGAPIHNNNHATLAVGASLNIIKLLSLLQQEFSAKNWPVIDMGIGLNTGTMSVGNMGSEFRMAYTVMGDAVNLGSRLEGLTKQYSVKIIVSESTKNAAPDFIYRELDRVRVKGKKKPITIYEPIATVDETSEDQRQTVAEVAEALSFYRSQQWGKACDIFEDLQSRYPDDDFYALYLERIDEYRIAPPGENWDGVYTHTSK</sequence>
<evidence type="ECO:0000256" key="7">
    <source>
        <dbReference type="SAM" id="Phobius"/>
    </source>
</evidence>
<dbReference type="InterPro" id="IPR001054">
    <property type="entry name" value="A/G_cyclase"/>
</dbReference>
<protein>
    <submittedName>
        <fullName evidence="9">Adenylate/guanylate cyclase with Chase sensor</fullName>
    </submittedName>
</protein>
<dbReference type="PANTHER" id="PTHR43081">
    <property type="entry name" value="ADENYLATE CYCLASE, TERMINAL-DIFFERENTIATION SPECIFIC-RELATED"/>
    <property type="match status" value="1"/>
</dbReference>
<dbReference type="Pfam" id="PF05226">
    <property type="entry name" value="CHASE2"/>
    <property type="match status" value="1"/>
</dbReference>
<reference evidence="10" key="1">
    <citation type="submission" date="2015-03" db="EMBL/GenBank/DDBJ databases">
        <title>Draft genome sequence of a novel methanotroph (Sn10-6) isolated from flooded ricefield rhizosphere in India.</title>
        <authorList>
            <person name="Pandit P.S."/>
            <person name="Pore S.D."/>
            <person name="Arora P."/>
            <person name="Kapse N.G."/>
            <person name="Dhakephalkar P.K."/>
            <person name="Rahalkar M.C."/>
        </authorList>
    </citation>
    <scope>NUCLEOTIDE SEQUENCE [LARGE SCALE GENOMIC DNA]</scope>
    <source>
        <strain evidence="10">Sn10-6</strain>
    </source>
</reference>
<keyword evidence="10" id="KW-1185">Reference proteome</keyword>
<evidence type="ECO:0000256" key="1">
    <source>
        <dbReference type="ARBA" id="ARBA00004196"/>
    </source>
</evidence>
<dbReference type="PANTHER" id="PTHR43081:SF1">
    <property type="entry name" value="ADENYLATE CYCLASE, TERMINAL-DIFFERENTIATION SPECIFIC"/>
    <property type="match status" value="1"/>
</dbReference>
<dbReference type="GO" id="GO:0030313">
    <property type="term" value="C:cell envelope"/>
    <property type="evidence" value="ECO:0007669"/>
    <property type="project" value="UniProtKB-SubCell"/>
</dbReference>
<evidence type="ECO:0000256" key="3">
    <source>
        <dbReference type="ARBA" id="ARBA00022475"/>
    </source>
</evidence>
<evidence type="ECO:0000256" key="5">
    <source>
        <dbReference type="ARBA" id="ARBA00022989"/>
    </source>
</evidence>
<dbReference type="OrthoDB" id="9806704at2"/>
<comment type="similarity">
    <text evidence="2">Belongs to the adenylyl cyclase class-3 family.</text>
</comment>
<feature type="transmembrane region" description="Helical" evidence="7">
    <location>
        <begin position="369"/>
        <end position="388"/>
    </location>
</feature>
<evidence type="ECO:0000313" key="9">
    <source>
        <dbReference type="EMBL" id="KJV05629.1"/>
    </source>
</evidence>
<evidence type="ECO:0000256" key="2">
    <source>
        <dbReference type="ARBA" id="ARBA00005381"/>
    </source>
</evidence>
<dbReference type="AlphaFoldDB" id="A0A0F3IJA8"/>
<evidence type="ECO:0000256" key="4">
    <source>
        <dbReference type="ARBA" id="ARBA00022692"/>
    </source>
</evidence>
<accession>A0A0F3IJA8</accession>
<evidence type="ECO:0000259" key="8">
    <source>
        <dbReference type="PROSITE" id="PS50125"/>
    </source>
</evidence>
<name>A0A0F3IJA8_9GAMM</name>
<keyword evidence="4 7" id="KW-0812">Transmembrane</keyword>
<dbReference type="SUPFAM" id="SSF55073">
    <property type="entry name" value="Nucleotide cyclase"/>
    <property type="match status" value="1"/>
</dbReference>
<dbReference type="PROSITE" id="PS50125">
    <property type="entry name" value="GUANYLATE_CYCLASE_2"/>
    <property type="match status" value="1"/>
</dbReference>
<keyword evidence="6 7" id="KW-0472">Membrane</keyword>
<dbReference type="GO" id="GO:0035556">
    <property type="term" value="P:intracellular signal transduction"/>
    <property type="evidence" value="ECO:0007669"/>
    <property type="project" value="InterPro"/>
</dbReference>
<dbReference type="GO" id="GO:0006171">
    <property type="term" value="P:cAMP biosynthetic process"/>
    <property type="evidence" value="ECO:0007669"/>
    <property type="project" value="TreeGrafter"/>
</dbReference>
<dbReference type="RefSeq" id="WP_045780098.1">
    <property type="nucleotide sequence ID" value="NZ_LAJX01000195.1"/>
</dbReference>